<feature type="compositionally biased region" description="Basic and acidic residues" evidence="1">
    <location>
        <begin position="1"/>
        <end position="16"/>
    </location>
</feature>
<dbReference type="EMBL" id="SOFE01000021">
    <property type="protein sequence ID" value="TFB83976.1"/>
    <property type="molecule type" value="Genomic_DNA"/>
</dbReference>
<comment type="caution">
    <text evidence="4">The sequence shown here is derived from an EMBL/GenBank/DDBJ whole genome shotgun (WGS) entry which is preliminary data.</text>
</comment>
<name>A0A1I3DX94_9MICO</name>
<gene>
    <name evidence="4" type="ORF">E3O11_10280</name>
    <name evidence="3" type="ORF">SAMN05216274_12137</name>
</gene>
<dbReference type="RefSeq" id="WP_092452473.1">
    <property type="nucleotide sequence ID" value="NZ_BKAC01000028.1"/>
</dbReference>
<keyword evidence="5" id="KW-1185">Reference proteome</keyword>
<dbReference type="Proteomes" id="UP000199681">
    <property type="component" value="Unassembled WGS sequence"/>
</dbReference>
<reference evidence="3 5" key="1">
    <citation type="submission" date="2016-10" db="EMBL/GenBank/DDBJ databases">
        <authorList>
            <person name="Varghese N."/>
            <person name="Submissions S."/>
        </authorList>
    </citation>
    <scope>NUCLEOTIDE SEQUENCE [LARGE SCALE GENOMIC DNA]</scope>
    <source>
        <strain evidence="3 5">GMCC 1.11211</strain>
    </source>
</reference>
<keyword evidence="2" id="KW-0472">Membrane</keyword>
<proteinExistence type="predicted"/>
<evidence type="ECO:0000313" key="4">
    <source>
        <dbReference type="EMBL" id="TFB83976.1"/>
    </source>
</evidence>
<feature type="region of interest" description="Disordered" evidence="1">
    <location>
        <begin position="1"/>
        <end position="72"/>
    </location>
</feature>
<dbReference type="EMBL" id="FOPW01000021">
    <property type="protein sequence ID" value="SFH91374.1"/>
    <property type="molecule type" value="Genomic_DNA"/>
</dbReference>
<dbReference type="AlphaFoldDB" id="A0A1I3DX94"/>
<evidence type="ECO:0000256" key="2">
    <source>
        <dbReference type="SAM" id="Phobius"/>
    </source>
</evidence>
<evidence type="ECO:0000256" key="1">
    <source>
        <dbReference type="SAM" id="MobiDB-lite"/>
    </source>
</evidence>
<keyword evidence="2" id="KW-0812">Transmembrane</keyword>
<accession>A0A1I3DX94</accession>
<feature type="transmembrane region" description="Helical" evidence="2">
    <location>
        <begin position="129"/>
        <end position="154"/>
    </location>
</feature>
<organism evidence="4 6">
    <name type="scientific">Cryobacterium levicorallinum</name>
    <dbReference type="NCBI Taxonomy" id="995038"/>
    <lineage>
        <taxon>Bacteria</taxon>
        <taxon>Bacillati</taxon>
        <taxon>Actinomycetota</taxon>
        <taxon>Actinomycetes</taxon>
        <taxon>Micrococcales</taxon>
        <taxon>Microbacteriaceae</taxon>
        <taxon>Cryobacterium</taxon>
    </lineage>
</organism>
<evidence type="ECO:0000313" key="5">
    <source>
        <dbReference type="Proteomes" id="UP000199681"/>
    </source>
</evidence>
<feature type="transmembrane region" description="Helical" evidence="2">
    <location>
        <begin position="80"/>
        <end position="100"/>
    </location>
</feature>
<dbReference type="Proteomes" id="UP000297963">
    <property type="component" value="Unassembled WGS sequence"/>
</dbReference>
<protein>
    <submittedName>
        <fullName evidence="4">Uncharacterized protein</fullName>
    </submittedName>
</protein>
<evidence type="ECO:0000313" key="6">
    <source>
        <dbReference type="Proteomes" id="UP000297963"/>
    </source>
</evidence>
<keyword evidence="2" id="KW-1133">Transmembrane helix</keyword>
<sequence>MTDPRFDPNHDARYQRGYEPGGSADSGGSAMTELFAPTSPNQPEAFVGTAGRDSGALPVPADGTADDDEPLDQYEPRNPFIIALWILGPALIIGGMILQVRTITATYFSSGFAGSSSAEVPIEMVMQQLIYALAPAMISTGLLTVVGLLFVHALRWRSRSSRR</sequence>
<reference evidence="4 6" key="2">
    <citation type="submission" date="2019-03" db="EMBL/GenBank/DDBJ databases">
        <title>Genomics of glacier-inhabiting Cryobacterium strains.</title>
        <authorList>
            <person name="Liu Q."/>
            <person name="Xin Y.-H."/>
        </authorList>
    </citation>
    <scope>NUCLEOTIDE SEQUENCE [LARGE SCALE GENOMIC DNA]</scope>
    <source>
        <strain evidence="4 6">Hh34</strain>
    </source>
</reference>
<dbReference type="STRING" id="995038.SAMN05216274_12137"/>
<evidence type="ECO:0000313" key="3">
    <source>
        <dbReference type="EMBL" id="SFH91374.1"/>
    </source>
</evidence>